<protein>
    <submittedName>
        <fullName evidence="1">Uncharacterized protein</fullName>
    </submittedName>
</protein>
<comment type="caution">
    <text evidence="1">The sequence shown here is derived from an EMBL/GenBank/DDBJ whole genome shotgun (WGS) entry which is preliminary data.</text>
</comment>
<gene>
    <name evidence="1" type="ORF">UY17_C0040G0002</name>
</gene>
<name>A0A0G1TY94_9BACT</name>
<reference evidence="1 2" key="1">
    <citation type="journal article" date="2015" name="Nature">
        <title>rRNA introns, odd ribosomes, and small enigmatic genomes across a large radiation of phyla.</title>
        <authorList>
            <person name="Brown C.T."/>
            <person name="Hug L.A."/>
            <person name="Thomas B.C."/>
            <person name="Sharon I."/>
            <person name="Castelle C.J."/>
            <person name="Singh A."/>
            <person name="Wilkins M.J."/>
            <person name="Williams K.H."/>
            <person name="Banfield J.F."/>
        </authorList>
    </citation>
    <scope>NUCLEOTIDE SEQUENCE [LARGE SCALE GENOMIC DNA]</scope>
</reference>
<dbReference type="Proteomes" id="UP000034772">
    <property type="component" value="Unassembled WGS sequence"/>
</dbReference>
<organism evidence="1 2">
    <name type="scientific">Candidatus Beckwithbacteria bacterium GW2011_GWC2_47_9</name>
    <dbReference type="NCBI Taxonomy" id="1618373"/>
    <lineage>
        <taxon>Bacteria</taxon>
        <taxon>Candidatus Beckwithiibacteriota</taxon>
    </lineage>
</organism>
<sequence>MTKDPLVYLDHILECIEVIATHTEKISFQ</sequence>
<proteinExistence type="predicted"/>
<dbReference type="AlphaFoldDB" id="A0A0G1TY94"/>
<accession>A0A0G1TY94</accession>
<evidence type="ECO:0000313" key="2">
    <source>
        <dbReference type="Proteomes" id="UP000034772"/>
    </source>
</evidence>
<evidence type="ECO:0000313" key="1">
    <source>
        <dbReference type="EMBL" id="KKU86714.1"/>
    </source>
</evidence>
<dbReference type="EMBL" id="LCOZ01000040">
    <property type="protein sequence ID" value="KKU86714.1"/>
    <property type="molecule type" value="Genomic_DNA"/>
</dbReference>